<dbReference type="AlphaFoldDB" id="A7N8R6"/>
<dbReference type="SUPFAM" id="SSF54523">
    <property type="entry name" value="Pili subunits"/>
    <property type="match status" value="1"/>
</dbReference>
<dbReference type="Pfam" id="PF07963">
    <property type="entry name" value="N_methyl"/>
    <property type="match status" value="1"/>
</dbReference>
<geneLocation type="plasmid" evidence="2 3">
    <name>pVIBHAR</name>
</geneLocation>
<dbReference type="KEGG" id="vha:VIBHAR_p08256"/>
<dbReference type="Gene3D" id="3.30.700.10">
    <property type="entry name" value="Glycoprotein, Type 4 Pilin"/>
    <property type="match status" value="1"/>
</dbReference>
<dbReference type="InterPro" id="IPR016824">
    <property type="entry name" value="Tfp-pilus_assembly_FimT"/>
</dbReference>
<feature type="transmembrane region" description="Helical" evidence="1">
    <location>
        <begin position="20"/>
        <end position="43"/>
    </location>
</feature>
<dbReference type="NCBIfam" id="TIGR02532">
    <property type="entry name" value="IV_pilin_GFxxxE"/>
    <property type="match status" value="1"/>
</dbReference>
<dbReference type="PATRIC" id="fig|338187.36.peg.6055"/>
<evidence type="ECO:0000313" key="3">
    <source>
        <dbReference type="Proteomes" id="UP000008152"/>
    </source>
</evidence>
<keyword evidence="1" id="KW-1133">Transmembrane helix</keyword>
<dbReference type="Proteomes" id="UP000008152">
    <property type="component" value="Plasmid pVIBHAR"/>
</dbReference>
<name>A7N8R6_VIBC1</name>
<keyword evidence="2" id="KW-0614">Plasmid</keyword>
<evidence type="ECO:0008006" key="4">
    <source>
        <dbReference type="Google" id="ProtNLM"/>
    </source>
</evidence>
<dbReference type="InterPro" id="IPR045584">
    <property type="entry name" value="Pilin-like"/>
</dbReference>
<sequence>MTAVAGKKERILNRVLNRGFTLIELLITICVLSVLLIFAAPSFSNLFESSRMKTAQDELMGFVIMAKSEAVFRNTPVYIHFRELANVNPDERCMVLSLSDSISDCTTNVIYTLHGRVFDGLTLEQTYSQNVIEVDPVSGWPLLSHSTFDSESNSELLKFFARGDQKIAFKMHITGRVSFCGIGGDWYRTEAC</sequence>
<dbReference type="EMBL" id="CP000791">
    <property type="protein sequence ID" value="ABU75103.1"/>
    <property type="molecule type" value="Genomic_DNA"/>
</dbReference>
<organism evidence="2 3">
    <name type="scientific">Vibrio campbellii (strain ATCC BAA-1116)</name>
    <dbReference type="NCBI Taxonomy" id="2902295"/>
    <lineage>
        <taxon>Bacteria</taxon>
        <taxon>Pseudomonadati</taxon>
        <taxon>Pseudomonadota</taxon>
        <taxon>Gammaproteobacteria</taxon>
        <taxon>Vibrionales</taxon>
        <taxon>Vibrionaceae</taxon>
        <taxon>Vibrio</taxon>
    </lineage>
</organism>
<dbReference type="PIRSF" id="PIRSF024622">
    <property type="entry name" value="Tfp_FimT"/>
    <property type="match status" value="1"/>
</dbReference>
<dbReference type="InterPro" id="IPR012902">
    <property type="entry name" value="N_methyl_site"/>
</dbReference>
<gene>
    <name evidence="2" type="ordered locus">VIBHAR_p08256</name>
</gene>
<accession>A7N8R6</accession>
<proteinExistence type="predicted"/>
<protein>
    <recommendedName>
        <fullName evidence="4">Prepilin-type N-terminal cleavage/methylation domain-containing protein</fullName>
    </recommendedName>
</protein>
<reference evidence="2 3" key="1">
    <citation type="submission" date="2007-08" db="EMBL/GenBank/DDBJ databases">
        <authorList>
            <consortium name="The Vibrio harveyi Genome Sequencing Project"/>
            <person name="Bassler B."/>
            <person name="Clifton S.W."/>
            <person name="Fulton L."/>
            <person name="Delehaunty K."/>
            <person name="Fronick C."/>
            <person name="Harrison M."/>
            <person name="Markivic C."/>
            <person name="Fulton R."/>
            <person name="Tin-Wollam A.-M."/>
            <person name="Shah N."/>
            <person name="Pepin K."/>
            <person name="Nash W."/>
            <person name="Thiruvilangam P."/>
            <person name="Bhonagiri V."/>
            <person name="Waters C."/>
            <person name="Tu K.C."/>
            <person name="Irgon J."/>
            <person name="Wilson R.K."/>
        </authorList>
    </citation>
    <scope>NUCLEOTIDE SEQUENCE [LARGE SCALE GENOMIC DNA]</scope>
    <source>
        <strain evidence="3">ATCC BAA-1116 / BB120</strain>
        <plasmid evidence="2 3">pVIBHAR</plasmid>
    </source>
</reference>
<evidence type="ECO:0000313" key="2">
    <source>
        <dbReference type="EMBL" id="ABU75103.1"/>
    </source>
</evidence>
<evidence type="ECO:0000256" key="1">
    <source>
        <dbReference type="SAM" id="Phobius"/>
    </source>
</evidence>
<keyword evidence="1" id="KW-0472">Membrane</keyword>
<keyword evidence="1" id="KW-0812">Transmembrane</keyword>